<dbReference type="PANTHER" id="PTHR43372">
    <property type="entry name" value="FATTY-ACID AMIDE HYDROLASE"/>
    <property type="match status" value="1"/>
</dbReference>
<evidence type="ECO:0000313" key="3">
    <source>
        <dbReference type="Proteomes" id="UP001597448"/>
    </source>
</evidence>
<keyword evidence="3" id="KW-1185">Reference proteome</keyword>
<dbReference type="PIRSF" id="PIRSF001221">
    <property type="entry name" value="Amidase_fungi"/>
    <property type="match status" value="1"/>
</dbReference>
<dbReference type="InterPro" id="IPR023631">
    <property type="entry name" value="Amidase_dom"/>
</dbReference>
<sequence>MNLTYLTASEVIGLLERGEVNSRQLLDYYYGRMDLVNERLNAVVQQQREMAYAQADQADRDRKEGRSYGPLHGLPLTVKESFNVSGMLTTSGAPHLQHNIATEHAATVQRLIQAGAIIMGKTNVPVMTADWQTYNDLYGTTNNPWNTSLTPGGSSGGSAAALASDCTPVEFGSDLIGCLRIPAHYTGVYAHRCSLGMLSLRGHVPGNPPGDPSEPDLSAAGPLARSAKDLRLMMDVLYDPWVEVPAPPDFRTNTLKEQARIKVLTWFEAPEHEIDEPIKRRYADFTAGLARMEGVEVHHGMPPEIQMNKLFDLAMKLSGRLVGTSFNSRQRLTASLASLGLRASRLVTKAFPEGLEDYYRAMNQSEAEQEETDRLRQEYNRIITSLLQEYDVLLLPISPVLAIPHMQQAVTRRILEVNGRATGYNEHLIWNILATVFGLPATILPLNRSNDELPCGIQIISGHFKDHITIDFAEICESLTEGFQIPPGYS</sequence>
<dbReference type="InterPro" id="IPR036928">
    <property type="entry name" value="AS_sf"/>
</dbReference>
<dbReference type="PANTHER" id="PTHR43372:SF4">
    <property type="entry name" value="FATTY-ACID AMIDE HYDROLASE 2"/>
    <property type="match status" value="1"/>
</dbReference>
<gene>
    <name evidence="2" type="ORF">ACFSX3_27650</name>
</gene>
<dbReference type="RefSeq" id="WP_379256530.1">
    <property type="nucleotide sequence ID" value="NZ_JBHSVQ010000001.1"/>
</dbReference>
<dbReference type="Gene3D" id="3.90.1300.10">
    <property type="entry name" value="Amidase signature (AS) domain"/>
    <property type="match status" value="1"/>
</dbReference>
<evidence type="ECO:0000259" key="1">
    <source>
        <dbReference type="Pfam" id="PF01425"/>
    </source>
</evidence>
<dbReference type="SUPFAM" id="SSF75304">
    <property type="entry name" value="Amidase signature (AS) enzymes"/>
    <property type="match status" value="1"/>
</dbReference>
<accession>A0ABW5FHT1</accession>
<proteinExistence type="predicted"/>
<dbReference type="EMBL" id="JBHUKY010000072">
    <property type="protein sequence ID" value="MFD2413650.1"/>
    <property type="molecule type" value="Genomic_DNA"/>
</dbReference>
<organism evidence="2 3">
    <name type="scientific">Paenibacillus rhizoplanae</name>
    <dbReference type="NCBI Taxonomy" id="1917181"/>
    <lineage>
        <taxon>Bacteria</taxon>
        <taxon>Bacillati</taxon>
        <taxon>Bacillota</taxon>
        <taxon>Bacilli</taxon>
        <taxon>Bacillales</taxon>
        <taxon>Paenibacillaceae</taxon>
        <taxon>Paenibacillus</taxon>
    </lineage>
</organism>
<dbReference type="Proteomes" id="UP001597448">
    <property type="component" value="Unassembled WGS sequence"/>
</dbReference>
<reference evidence="3" key="1">
    <citation type="journal article" date="2019" name="Int. J. Syst. Evol. Microbiol.">
        <title>The Global Catalogue of Microorganisms (GCM) 10K type strain sequencing project: providing services to taxonomists for standard genome sequencing and annotation.</title>
        <authorList>
            <consortium name="The Broad Institute Genomics Platform"/>
            <consortium name="The Broad Institute Genome Sequencing Center for Infectious Disease"/>
            <person name="Wu L."/>
            <person name="Ma J."/>
        </authorList>
    </citation>
    <scope>NUCLEOTIDE SEQUENCE [LARGE SCALE GENOMIC DNA]</scope>
    <source>
        <strain evidence="3">CCM 8725</strain>
    </source>
</reference>
<feature type="domain" description="Amidase" evidence="1">
    <location>
        <begin position="25"/>
        <end position="467"/>
    </location>
</feature>
<evidence type="ECO:0000313" key="2">
    <source>
        <dbReference type="EMBL" id="MFD2413650.1"/>
    </source>
</evidence>
<dbReference type="InterPro" id="IPR052739">
    <property type="entry name" value="FAAH2"/>
</dbReference>
<comment type="caution">
    <text evidence="2">The sequence shown here is derived from an EMBL/GenBank/DDBJ whole genome shotgun (WGS) entry which is preliminary data.</text>
</comment>
<dbReference type="Pfam" id="PF01425">
    <property type="entry name" value="Amidase"/>
    <property type="match status" value="1"/>
</dbReference>
<name>A0ABW5FHT1_9BACL</name>
<protein>
    <submittedName>
        <fullName evidence="2">Amidase family protein</fullName>
    </submittedName>
</protein>